<dbReference type="EMBL" id="CP048029">
    <property type="protein sequence ID" value="QIK37329.1"/>
    <property type="molecule type" value="Genomic_DNA"/>
</dbReference>
<proteinExistence type="predicted"/>
<accession>A0A6G7VB91</accession>
<dbReference type="KEGG" id="cjap:GWK36_04235"/>
<sequence length="150" mass="16184">MARNKQNYIKGTFTHRRTEADYMAALLDAVPLEDWRAVITATVAAAKAGDAGARAWLAQYLVGKPGTTAPTPLTVVVQQLSGRDPLAEKLAQPHIDRVEYPLLHADDDIKDALKAQVAAELQALEAQKSTAPETNEYADKSTQSVDSTPS</sequence>
<protein>
    <submittedName>
        <fullName evidence="2">Uncharacterized protein</fullName>
    </submittedName>
</protein>
<gene>
    <name evidence="2" type="ORF">GWK36_04235</name>
</gene>
<feature type="region of interest" description="Disordered" evidence="1">
    <location>
        <begin position="126"/>
        <end position="150"/>
    </location>
</feature>
<evidence type="ECO:0000313" key="2">
    <source>
        <dbReference type="EMBL" id="QIK37329.1"/>
    </source>
</evidence>
<keyword evidence="3" id="KW-1185">Reference proteome</keyword>
<feature type="compositionally biased region" description="Polar residues" evidence="1">
    <location>
        <begin position="140"/>
        <end position="150"/>
    </location>
</feature>
<evidence type="ECO:0000256" key="1">
    <source>
        <dbReference type="SAM" id="MobiDB-lite"/>
    </source>
</evidence>
<name>A0A6G7VB91_9GAMM</name>
<organism evidence="2 3">
    <name type="scientific">Caldichromatium japonicum</name>
    <dbReference type="NCBI Taxonomy" id="2699430"/>
    <lineage>
        <taxon>Bacteria</taxon>
        <taxon>Pseudomonadati</taxon>
        <taxon>Pseudomonadota</taxon>
        <taxon>Gammaproteobacteria</taxon>
        <taxon>Chromatiales</taxon>
        <taxon>Chromatiaceae</taxon>
        <taxon>Caldichromatium</taxon>
    </lineage>
</organism>
<dbReference type="Proteomes" id="UP000502699">
    <property type="component" value="Chromosome"/>
</dbReference>
<reference evidence="3" key="1">
    <citation type="submission" date="2020-01" db="EMBL/GenBank/DDBJ databases">
        <title>Caldichromatium gen. nov., sp. nov., a thermophilic purple sulfur bacterium member of the family Chromatiaceae isolated from Nakabusa hot spring, Japan.</title>
        <authorList>
            <person name="Saini M.K."/>
            <person name="Hanada S."/>
            <person name="Tank M."/>
        </authorList>
    </citation>
    <scope>NUCLEOTIDE SEQUENCE [LARGE SCALE GENOMIC DNA]</scope>
    <source>
        <strain evidence="3">No.7</strain>
    </source>
</reference>
<evidence type="ECO:0000313" key="3">
    <source>
        <dbReference type="Proteomes" id="UP000502699"/>
    </source>
</evidence>
<dbReference type="AlphaFoldDB" id="A0A6G7VB91"/>
<dbReference type="RefSeq" id="WP_166270098.1">
    <property type="nucleotide sequence ID" value="NZ_CP048029.1"/>
</dbReference>